<evidence type="ECO:0000313" key="15">
    <source>
        <dbReference type="Proteomes" id="UP000179807"/>
    </source>
</evidence>
<protein>
    <submittedName>
        <fullName evidence="14">AGC family protein kinase</fullName>
    </submittedName>
</protein>
<feature type="binding site" evidence="8">
    <location>
        <position position="175"/>
    </location>
    <ligand>
        <name>ATP</name>
        <dbReference type="ChEBI" id="CHEBI:30616"/>
    </ligand>
</feature>
<dbReference type="Proteomes" id="UP000179807">
    <property type="component" value="Unassembled WGS sequence"/>
</dbReference>
<dbReference type="SUPFAM" id="SSF50729">
    <property type="entry name" value="PH domain-like"/>
    <property type="match status" value="1"/>
</dbReference>
<name>A0A1J4JTI4_9EUKA</name>
<dbReference type="CDD" id="cd05123">
    <property type="entry name" value="STKc_AGC"/>
    <property type="match status" value="1"/>
</dbReference>
<dbReference type="PROSITE" id="PS00108">
    <property type="entry name" value="PROTEIN_KINASE_ST"/>
    <property type="match status" value="1"/>
</dbReference>
<comment type="caution">
    <text evidence="14">The sequence shown here is derived from an EMBL/GenBank/DDBJ whole genome shotgun (WGS) entry which is preliminary data.</text>
</comment>
<dbReference type="PANTHER" id="PTHR24351">
    <property type="entry name" value="RIBOSOMAL PROTEIN S6 KINASE"/>
    <property type="match status" value="1"/>
</dbReference>
<dbReference type="PROSITE" id="PS50011">
    <property type="entry name" value="PROTEIN_KINASE_DOM"/>
    <property type="match status" value="1"/>
</dbReference>
<feature type="domain" description="PH" evidence="11">
    <location>
        <begin position="10"/>
        <end position="132"/>
    </location>
</feature>
<keyword evidence="2 9" id="KW-0723">Serine/threonine-protein kinase</keyword>
<dbReference type="PROSITE" id="PS50003">
    <property type="entry name" value="PH_DOMAIN"/>
    <property type="match status" value="1"/>
</dbReference>
<keyword evidence="7 8" id="KW-0067">ATP-binding</keyword>
<dbReference type="SUPFAM" id="SSF56112">
    <property type="entry name" value="Protein kinase-like (PK-like)"/>
    <property type="match status" value="1"/>
</dbReference>
<evidence type="ECO:0000256" key="4">
    <source>
        <dbReference type="ARBA" id="ARBA00022679"/>
    </source>
</evidence>
<feature type="domain" description="Protein kinase" evidence="12">
    <location>
        <begin position="142"/>
        <end position="393"/>
    </location>
</feature>
<evidence type="ECO:0000256" key="7">
    <source>
        <dbReference type="ARBA" id="ARBA00022840"/>
    </source>
</evidence>
<dbReference type="SMART" id="SM00220">
    <property type="entry name" value="S_TKc"/>
    <property type="match status" value="1"/>
</dbReference>
<sequence length="488" mass="55859">MNEEQCSRDSQSPSGWLLKRYAFGFSARRFCCLLGSQFLICKDEKCESIDLIFDMTPDTHIDIVGCGYNAYNDISNSYKTAHSKSNNVKPENGSKAPKRFIISDRKAKSITLEAESPNKMMFWILALRSCIFQNKKMSLDNFNIISVIGRGYYGKVMLVEDPKKHDFYAIKSIRKSKLVDSDKIQTVISERNILAEISHPFIIDLKFSFQTASKFYLGMEYAPGGELFHHLRKNSNLQLNDVRLYVAEIALAFDYLHKHNIIYRDLKPENILLDAEGYVKLTDFGMSKDLKEKDSTGTFCGTPEYIAPEIVKHQFYSFAADWWTLGILTYELLFGVTPFSCSNRSKLFQNIVSSQPKFGKNVTDDVKKFILKLLTKDPEERPKFDDIKADPFFNNINFDDLLNKKIKPSFIPEVIHESIPNNFDYEFTSESAADSFISPVFGSLMEVEGFSFINDDFENSPSPIDFDYSEPEVSSERRLSPTPVEVSV</sequence>
<dbReference type="Gene3D" id="3.30.200.20">
    <property type="entry name" value="Phosphorylase Kinase, domain 1"/>
    <property type="match status" value="1"/>
</dbReference>
<dbReference type="InterPro" id="IPR000719">
    <property type="entry name" value="Prot_kinase_dom"/>
</dbReference>
<proteinExistence type="inferred from homology"/>
<dbReference type="AlphaFoldDB" id="A0A1J4JTI4"/>
<dbReference type="EMBL" id="MLAK01000938">
    <property type="protein sequence ID" value="OHT00830.1"/>
    <property type="molecule type" value="Genomic_DNA"/>
</dbReference>
<dbReference type="Gene3D" id="2.30.29.30">
    <property type="entry name" value="Pleckstrin-homology domain (PH domain)/Phosphotyrosine-binding domain (PTB)"/>
    <property type="match status" value="1"/>
</dbReference>
<keyword evidence="15" id="KW-1185">Reference proteome</keyword>
<evidence type="ECO:0000256" key="6">
    <source>
        <dbReference type="ARBA" id="ARBA00022777"/>
    </source>
</evidence>
<evidence type="ECO:0000256" key="3">
    <source>
        <dbReference type="ARBA" id="ARBA00022553"/>
    </source>
</evidence>
<dbReference type="Pfam" id="PF00069">
    <property type="entry name" value="Pkinase"/>
    <property type="match status" value="1"/>
</dbReference>
<gene>
    <name evidence="14" type="ORF">TRFO_07831</name>
</gene>
<dbReference type="GO" id="GO:0004674">
    <property type="term" value="F:protein serine/threonine kinase activity"/>
    <property type="evidence" value="ECO:0007669"/>
    <property type="project" value="UniProtKB-KW"/>
</dbReference>
<dbReference type="InterPro" id="IPR011009">
    <property type="entry name" value="Kinase-like_dom_sf"/>
</dbReference>
<dbReference type="InterPro" id="IPR001849">
    <property type="entry name" value="PH_domain"/>
</dbReference>
<evidence type="ECO:0000259" key="11">
    <source>
        <dbReference type="PROSITE" id="PS50003"/>
    </source>
</evidence>
<evidence type="ECO:0000256" key="1">
    <source>
        <dbReference type="ARBA" id="ARBA00006935"/>
    </source>
</evidence>
<dbReference type="FunFam" id="3.30.200.20:FF:000771">
    <property type="entry name" value="AGC family protein kinase"/>
    <property type="match status" value="1"/>
</dbReference>
<dbReference type="RefSeq" id="XP_068353966.1">
    <property type="nucleotide sequence ID" value="XM_068493927.1"/>
</dbReference>
<dbReference type="InterPro" id="IPR008271">
    <property type="entry name" value="Ser/Thr_kinase_AS"/>
</dbReference>
<evidence type="ECO:0000256" key="10">
    <source>
        <dbReference type="SAM" id="MobiDB-lite"/>
    </source>
</evidence>
<evidence type="ECO:0000256" key="8">
    <source>
        <dbReference type="PROSITE-ProRule" id="PRU10141"/>
    </source>
</evidence>
<dbReference type="GO" id="GO:0005524">
    <property type="term" value="F:ATP binding"/>
    <property type="evidence" value="ECO:0007669"/>
    <property type="project" value="UniProtKB-UniRule"/>
</dbReference>
<keyword evidence="6 14" id="KW-0418">Kinase</keyword>
<keyword evidence="3" id="KW-0597">Phosphoprotein</keyword>
<keyword evidence="5 8" id="KW-0547">Nucleotide-binding</keyword>
<dbReference type="PROSITE" id="PS51285">
    <property type="entry name" value="AGC_KINASE_CTER"/>
    <property type="match status" value="1"/>
</dbReference>
<keyword evidence="4" id="KW-0808">Transferase</keyword>
<dbReference type="InterPro" id="IPR045270">
    <property type="entry name" value="STKc_AGC"/>
</dbReference>
<dbReference type="GeneID" id="94828631"/>
<evidence type="ECO:0000256" key="2">
    <source>
        <dbReference type="ARBA" id="ARBA00022527"/>
    </source>
</evidence>
<dbReference type="InterPro" id="IPR000961">
    <property type="entry name" value="AGC-kinase_C"/>
</dbReference>
<dbReference type="FunFam" id="1.10.510.10:FF:000008">
    <property type="entry name" value="Non-specific serine/threonine protein kinase"/>
    <property type="match status" value="1"/>
</dbReference>
<reference evidence="14" key="1">
    <citation type="submission" date="2016-10" db="EMBL/GenBank/DDBJ databases">
        <authorList>
            <person name="Benchimol M."/>
            <person name="Almeida L.G."/>
            <person name="Vasconcelos A.T."/>
            <person name="Perreira-Neves A."/>
            <person name="Rosa I.A."/>
            <person name="Tasca T."/>
            <person name="Bogo M.R."/>
            <person name="de Souza W."/>
        </authorList>
    </citation>
    <scope>NUCLEOTIDE SEQUENCE [LARGE SCALE GENOMIC DNA]</scope>
    <source>
        <strain evidence="14">K</strain>
    </source>
</reference>
<dbReference type="SMART" id="SM00233">
    <property type="entry name" value="PH"/>
    <property type="match status" value="1"/>
</dbReference>
<organism evidence="14 15">
    <name type="scientific">Tritrichomonas foetus</name>
    <dbReference type="NCBI Taxonomy" id="1144522"/>
    <lineage>
        <taxon>Eukaryota</taxon>
        <taxon>Metamonada</taxon>
        <taxon>Parabasalia</taxon>
        <taxon>Tritrichomonadida</taxon>
        <taxon>Tritrichomonadidae</taxon>
        <taxon>Tritrichomonas</taxon>
    </lineage>
</organism>
<evidence type="ECO:0000256" key="9">
    <source>
        <dbReference type="RuleBase" id="RU000304"/>
    </source>
</evidence>
<dbReference type="PROSITE" id="PS00107">
    <property type="entry name" value="PROTEIN_KINASE_ATP"/>
    <property type="match status" value="1"/>
</dbReference>
<accession>A0A1J4JTI4</accession>
<evidence type="ECO:0000256" key="5">
    <source>
        <dbReference type="ARBA" id="ARBA00022741"/>
    </source>
</evidence>
<evidence type="ECO:0000259" key="12">
    <source>
        <dbReference type="PROSITE" id="PS50011"/>
    </source>
</evidence>
<dbReference type="SMART" id="SM00133">
    <property type="entry name" value="S_TK_X"/>
    <property type="match status" value="1"/>
</dbReference>
<dbReference type="InterPro" id="IPR017441">
    <property type="entry name" value="Protein_kinase_ATP_BS"/>
</dbReference>
<dbReference type="VEuPathDB" id="TrichDB:TRFO_07831"/>
<comment type="similarity">
    <text evidence="1">Belongs to the protein kinase superfamily. AGC Ser/Thr protein kinase family. RAC subfamily.</text>
</comment>
<feature type="domain" description="AGC-kinase C-terminal" evidence="13">
    <location>
        <begin position="394"/>
        <end position="462"/>
    </location>
</feature>
<evidence type="ECO:0000313" key="14">
    <source>
        <dbReference type="EMBL" id="OHT00830.1"/>
    </source>
</evidence>
<evidence type="ECO:0000259" key="13">
    <source>
        <dbReference type="PROSITE" id="PS51285"/>
    </source>
</evidence>
<dbReference type="InterPro" id="IPR011993">
    <property type="entry name" value="PH-like_dom_sf"/>
</dbReference>
<dbReference type="Gene3D" id="1.10.510.10">
    <property type="entry name" value="Transferase(Phosphotransferase) domain 1"/>
    <property type="match status" value="1"/>
</dbReference>
<feature type="region of interest" description="Disordered" evidence="10">
    <location>
        <begin position="463"/>
        <end position="488"/>
    </location>
</feature>